<dbReference type="Proteomes" id="UP000234681">
    <property type="component" value="Chromosome 14"/>
</dbReference>
<gene>
    <name evidence="1" type="ORF">rCG_24501</name>
</gene>
<evidence type="ECO:0000313" key="2">
    <source>
        <dbReference type="Proteomes" id="UP000234681"/>
    </source>
</evidence>
<reference evidence="2" key="1">
    <citation type="submission" date="2005-09" db="EMBL/GenBank/DDBJ databases">
        <authorList>
            <person name="Mural R.J."/>
            <person name="Li P.W."/>
            <person name="Adams M.D."/>
            <person name="Amanatides P.G."/>
            <person name="Baden-Tillson H."/>
            <person name="Barnstead M."/>
            <person name="Chin S.H."/>
            <person name="Dew I."/>
            <person name="Evans C.A."/>
            <person name="Ferriera S."/>
            <person name="Flanigan M."/>
            <person name="Fosler C."/>
            <person name="Glodek A."/>
            <person name="Gu Z."/>
            <person name="Holt R.A."/>
            <person name="Jennings D."/>
            <person name="Kraft C.L."/>
            <person name="Lu F."/>
            <person name="Nguyen T."/>
            <person name="Nusskern D.R."/>
            <person name="Pfannkoch C.M."/>
            <person name="Sitter C."/>
            <person name="Sutton G.G."/>
            <person name="Venter J.C."/>
            <person name="Wang Z."/>
            <person name="Woodage T."/>
            <person name="Zheng X.H."/>
            <person name="Zhong F."/>
        </authorList>
    </citation>
    <scope>NUCLEOTIDE SEQUENCE [LARGE SCALE GENOMIC DNA]</scope>
    <source>
        <strain>BN</strain>
        <strain evidence="2">Sprague-Dawley</strain>
    </source>
</reference>
<organism evidence="1 2">
    <name type="scientific">Rattus norvegicus</name>
    <name type="common">Rat</name>
    <dbReference type="NCBI Taxonomy" id="10116"/>
    <lineage>
        <taxon>Eukaryota</taxon>
        <taxon>Metazoa</taxon>
        <taxon>Chordata</taxon>
        <taxon>Craniata</taxon>
        <taxon>Vertebrata</taxon>
        <taxon>Euteleostomi</taxon>
        <taxon>Mammalia</taxon>
        <taxon>Eutheria</taxon>
        <taxon>Euarchontoglires</taxon>
        <taxon>Glires</taxon>
        <taxon>Rodentia</taxon>
        <taxon>Myomorpha</taxon>
        <taxon>Muroidea</taxon>
        <taxon>Muridae</taxon>
        <taxon>Murinae</taxon>
        <taxon>Rattus</taxon>
    </lineage>
</organism>
<proteinExistence type="predicted"/>
<dbReference type="EMBL" id="CH474055">
    <property type="protein sequence ID" value="EDL76068.1"/>
    <property type="molecule type" value="Genomic_DNA"/>
</dbReference>
<protein>
    <submittedName>
        <fullName evidence="1">RCG24501</fullName>
    </submittedName>
</protein>
<sequence length="52" mass="5925">MRSSTNPREALSLPAHQWCLSTGNNIVLWTKQDVPGKNQISMASTQYERKYS</sequence>
<dbReference type="AlphaFoldDB" id="A6KJB7"/>
<evidence type="ECO:0000313" key="1">
    <source>
        <dbReference type="EMBL" id="EDL76068.1"/>
    </source>
</evidence>
<accession>A6KJB7</accession>
<name>A6KJB7_RAT</name>